<dbReference type="Proteomes" id="UP000008827">
    <property type="component" value="Chromosome 8"/>
</dbReference>
<dbReference type="ExpressionAtlas" id="A0A0R0IMA5">
    <property type="expression patterns" value="baseline and differential"/>
</dbReference>
<name>A0A0R0IMA5_SOYBN</name>
<dbReference type="EnsemblPlants" id="KRH43418">
    <property type="protein sequence ID" value="KRH43418"/>
    <property type="gene ID" value="GLYMA_08G148700"/>
</dbReference>
<evidence type="ECO:0000313" key="3">
    <source>
        <dbReference type="Proteomes" id="UP000008827"/>
    </source>
</evidence>
<dbReference type="GeneID" id="100804777"/>
<proteinExistence type="predicted"/>
<gene>
    <name evidence="2" type="primary">LOC100804777</name>
    <name evidence="1" type="ORF">GLYMA_08G148700</name>
</gene>
<dbReference type="Gramene" id="KRH43418">
    <property type="protein sequence ID" value="KRH43418"/>
    <property type="gene ID" value="GLYMA_08G148700"/>
</dbReference>
<evidence type="ECO:0000313" key="1">
    <source>
        <dbReference type="EMBL" id="KRH43418.1"/>
    </source>
</evidence>
<reference evidence="1 2" key="1">
    <citation type="journal article" date="2010" name="Nature">
        <title>Genome sequence of the palaeopolyploid soybean.</title>
        <authorList>
            <person name="Schmutz J."/>
            <person name="Cannon S.B."/>
            <person name="Schlueter J."/>
            <person name="Ma J."/>
            <person name="Mitros T."/>
            <person name="Nelson W."/>
            <person name="Hyten D.L."/>
            <person name="Song Q."/>
            <person name="Thelen J.J."/>
            <person name="Cheng J."/>
            <person name="Xu D."/>
            <person name="Hellsten U."/>
            <person name="May G.D."/>
            <person name="Yu Y."/>
            <person name="Sakurai T."/>
            <person name="Umezawa T."/>
            <person name="Bhattacharyya M.K."/>
            <person name="Sandhu D."/>
            <person name="Valliyodan B."/>
            <person name="Lindquist E."/>
            <person name="Peto M."/>
            <person name="Grant D."/>
            <person name="Shu S."/>
            <person name="Goodstein D."/>
            <person name="Barry K."/>
            <person name="Futrell-Griggs M."/>
            <person name="Abernathy B."/>
            <person name="Du J."/>
            <person name="Tian Z."/>
            <person name="Zhu L."/>
            <person name="Gill N."/>
            <person name="Joshi T."/>
            <person name="Libault M."/>
            <person name="Sethuraman A."/>
            <person name="Zhang X.-C."/>
            <person name="Shinozaki K."/>
            <person name="Nguyen H.T."/>
            <person name="Wing R.A."/>
            <person name="Cregan P."/>
            <person name="Specht J."/>
            <person name="Grimwood J."/>
            <person name="Rokhsar D."/>
            <person name="Stacey G."/>
            <person name="Shoemaker R.C."/>
            <person name="Jackson S.A."/>
        </authorList>
    </citation>
    <scope>NUCLEOTIDE SEQUENCE</scope>
    <source>
        <strain evidence="2">cv. Williams 82</strain>
        <tissue evidence="1">Callus</tissue>
    </source>
</reference>
<dbReference type="AlphaFoldDB" id="A0A0R0IMA5"/>
<sequence length="129" mass="14861">MTVVAPWPRRRRKHLIAAKILFRDPPKKRKFGYPFSFPLTRLISWTNNSERHIQVLQSIGIDPGSKHATEQSEGLEHEIKQVRESLISAYEKNIATRLKVEVCRLEANNYNITKDACATAYISSSNVPW</sequence>
<dbReference type="EMBL" id="CM000841">
    <property type="protein sequence ID" value="KRH43418.1"/>
    <property type="molecule type" value="Genomic_DNA"/>
</dbReference>
<dbReference type="RefSeq" id="XP_006585333.1">
    <property type="nucleotide sequence ID" value="XM_006585270.4"/>
</dbReference>
<organism evidence="1">
    <name type="scientific">Glycine max</name>
    <name type="common">Soybean</name>
    <name type="synonym">Glycine hispida</name>
    <dbReference type="NCBI Taxonomy" id="3847"/>
    <lineage>
        <taxon>Eukaryota</taxon>
        <taxon>Viridiplantae</taxon>
        <taxon>Streptophyta</taxon>
        <taxon>Embryophyta</taxon>
        <taxon>Tracheophyta</taxon>
        <taxon>Spermatophyta</taxon>
        <taxon>Magnoliopsida</taxon>
        <taxon>eudicotyledons</taxon>
        <taxon>Gunneridae</taxon>
        <taxon>Pentapetalae</taxon>
        <taxon>rosids</taxon>
        <taxon>fabids</taxon>
        <taxon>Fabales</taxon>
        <taxon>Fabaceae</taxon>
        <taxon>Papilionoideae</taxon>
        <taxon>50 kb inversion clade</taxon>
        <taxon>NPAAA clade</taxon>
        <taxon>indigoferoid/millettioid clade</taxon>
        <taxon>Phaseoleae</taxon>
        <taxon>Glycine</taxon>
        <taxon>Glycine subgen. Soja</taxon>
    </lineage>
</organism>
<dbReference type="KEGG" id="gmx:100804777"/>
<accession>A0A0R0IMA5</accession>
<protein>
    <submittedName>
        <fullName evidence="1 2">Uncharacterized protein</fullName>
    </submittedName>
</protein>
<keyword evidence="3" id="KW-1185">Reference proteome</keyword>
<reference evidence="2" key="2">
    <citation type="submission" date="2018-02" db="UniProtKB">
        <authorList>
            <consortium name="EnsemblPlants"/>
        </authorList>
    </citation>
    <scope>IDENTIFICATION</scope>
    <source>
        <strain evidence="2">Williams 82</strain>
    </source>
</reference>
<reference evidence="1" key="3">
    <citation type="submission" date="2018-07" db="EMBL/GenBank/DDBJ databases">
        <title>WGS assembly of Glycine max.</title>
        <authorList>
            <person name="Schmutz J."/>
            <person name="Cannon S."/>
            <person name="Schlueter J."/>
            <person name="Ma J."/>
            <person name="Mitros T."/>
            <person name="Nelson W."/>
            <person name="Hyten D."/>
            <person name="Song Q."/>
            <person name="Thelen J."/>
            <person name="Cheng J."/>
            <person name="Xu D."/>
            <person name="Hellsten U."/>
            <person name="May G."/>
            <person name="Yu Y."/>
            <person name="Sakurai T."/>
            <person name="Umezawa T."/>
            <person name="Bhattacharyya M."/>
            <person name="Sandhu D."/>
            <person name="Valliyodan B."/>
            <person name="Lindquist E."/>
            <person name="Peto M."/>
            <person name="Grant D."/>
            <person name="Shu S."/>
            <person name="Goodstein D."/>
            <person name="Barry K."/>
            <person name="Futrell-Griggs M."/>
            <person name="Abernathy B."/>
            <person name="Du J."/>
            <person name="Tian Z."/>
            <person name="Zhu L."/>
            <person name="Gill N."/>
            <person name="Joshi T."/>
            <person name="Libault M."/>
            <person name="Sethuraman A."/>
            <person name="Zhang X."/>
            <person name="Shinozaki K."/>
            <person name="Nguyen H."/>
            <person name="Wing R."/>
            <person name="Cregan P."/>
            <person name="Specht J."/>
            <person name="Grimwood J."/>
            <person name="Rokhsar D."/>
            <person name="Stacey G."/>
            <person name="Shoemaker R."/>
            <person name="Jackson S."/>
        </authorList>
    </citation>
    <scope>NUCLEOTIDE SEQUENCE</scope>
    <source>
        <tissue evidence="1">Callus</tissue>
    </source>
</reference>
<evidence type="ECO:0000313" key="2">
    <source>
        <dbReference type="EnsemblPlants" id="KRH43418"/>
    </source>
</evidence>